<gene>
    <name evidence="3" type="ORF">Hypma_012657</name>
</gene>
<dbReference type="GO" id="GO:0016740">
    <property type="term" value="F:transferase activity"/>
    <property type="evidence" value="ECO:0007669"/>
    <property type="project" value="UniProtKB-KW"/>
</dbReference>
<dbReference type="EMBL" id="LUEZ02000069">
    <property type="protein sequence ID" value="RDB20250.1"/>
    <property type="molecule type" value="Genomic_DNA"/>
</dbReference>
<evidence type="ECO:0000256" key="2">
    <source>
        <dbReference type="ARBA" id="ARBA00022691"/>
    </source>
</evidence>
<comment type="caution">
    <text evidence="3">The sequence shown here is derived from an EMBL/GenBank/DDBJ whole genome shotgun (WGS) entry which is preliminary data.</text>
</comment>
<evidence type="ECO:0000256" key="1">
    <source>
        <dbReference type="ARBA" id="ARBA00022679"/>
    </source>
</evidence>
<dbReference type="AlphaFoldDB" id="A0A369JGC6"/>
<dbReference type="PANTHER" id="PTHR35897">
    <property type="entry name" value="METHYLTRANSFERASE AUSD"/>
    <property type="match status" value="1"/>
</dbReference>
<dbReference type="STRING" id="39966.A0A369JGC6"/>
<keyword evidence="4" id="KW-1185">Reference proteome</keyword>
<evidence type="ECO:0000313" key="3">
    <source>
        <dbReference type="EMBL" id="RDB20250.1"/>
    </source>
</evidence>
<name>A0A369JGC6_HYPMA</name>
<accession>A0A369JGC6</accession>
<reference evidence="3" key="1">
    <citation type="submission" date="2018-04" db="EMBL/GenBank/DDBJ databases">
        <title>Whole genome sequencing of Hypsizygus marmoreus.</title>
        <authorList>
            <person name="Choi I.-G."/>
            <person name="Min B."/>
            <person name="Kim J.-G."/>
            <person name="Kim S."/>
            <person name="Oh Y.-L."/>
            <person name="Kong W.-S."/>
            <person name="Park H."/>
            <person name="Jeong J."/>
            <person name="Song E.-S."/>
        </authorList>
    </citation>
    <scope>NUCLEOTIDE SEQUENCE [LARGE SCALE GENOMIC DNA]</scope>
    <source>
        <strain evidence="3">51987-8</strain>
    </source>
</reference>
<dbReference type="PANTHER" id="PTHR35897:SF1">
    <property type="entry name" value="METHYLTRANSFERASE AUSD"/>
    <property type="match status" value="1"/>
</dbReference>
<dbReference type="OrthoDB" id="2094832at2759"/>
<sequence>MRRDCTFATAICRLSNATPPQGPQPILTSDYGQRNPFSSRWKRALKTRKTSSSMYSRSREKRISLTRNMTLFSDWERNKRQSISISAAAVGNDVRKAMLDGYPAFQVIASDLGQEFRDLGHRLFRSTPYTFPVSCLCGDIFEDYTHKICQPSETLTAVTIAPPILSDLGSLTPLLGRVTTIHVAALFYLFDEPSQFLLAQCVASLLSPISGSMIFGSHVGRPVKGLRSEAAGLGALGASMFCHSKVRPRAGRCKARGR</sequence>
<dbReference type="InParanoid" id="A0A369JGC6"/>
<organism evidence="3 4">
    <name type="scientific">Hypsizygus marmoreus</name>
    <name type="common">White beech mushroom</name>
    <name type="synonym">Agaricus marmoreus</name>
    <dbReference type="NCBI Taxonomy" id="39966"/>
    <lineage>
        <taxon>Eukaryota</taxon>
        <taxon>Fungi</taxon>
        <taxon>Dikarya</taxon>
        <taxon>Basidiomycota</taxon>
        <taxon>Agaricomycotina</taxon>
        <taxon>Agaricomycetes</taxon>
        <taxon>Agaricomycetidae</taxon>
        <taxon>Agaricales</taxon>
        <taxon>Tricholomatineae</taxon>
        <taxon>Lyophyllaceae</taxon>
        <taxon>Hypsizygus</taxon>
    </lineage>
</organism>
<dbReference type="InterPro" id="IPR051654">
    <property type="entry name" value="Meroterpenoid_MTases"/>
</dbReference>
<evidence type="ECO:0000313" key="4">
    <source>
        <dbReference type="Proteomes" id="UP000076154"/>
    </source>
</evidence>
<dbReference type="Proteomes" id="UP000076154">
    <property type="component" value="Unassembled WGS sequence"/>
</dbReference>
<keyword evidence="2" id="KW-0949">S-adenosyl-L-methionine</keyword>
<proteinExistence type="predicted"/>
<keyword evidence="1" id="KW-0808">Transferase</keyword>
<protein>
    <submittedName>
        <fullName evidence="3">Uncharacterized protein</fullName>
    </submittedName>
</protein>